<evidence type="ECO:0000256" key="6">
    <source>
        <dbReference type="ARBA" id="ARBA00022666"/>
    </source>
</evidence>
<dbReference type="InterPro" id="IPR044861">
    <property type="entry name" value="IPNS-like_FE2OG_OXY"/>
</dbReference>
<comment type="catalytic activity">
    <reaction evidence="10">
        <text>L-arginine + 2-oxoglutarate + O2 = guanidine + L-glutamate 5-semialdehyde + succinate + CO2</text>
        <dbReference type="Rhea" id="RHEA:31535"/>
        <dbReference type="ChEBI" id="CHEBI:15379"/>
        <dbReference type="ChEBI" id="CHEBI:16526"/>
        <dbReference type="ChEBI" id="CHEBI:16810"/>
        <dbReference type="ChEBI" id="CHEBI:30031"/>
        <dbReference type="ChEBI" id="CHEBI:30087"/>
        <dbReference type="ChEBI" id="CHEBI:32682"/>
        <dbReference type="ChEBI" id="CHEBI:58066"/>
        <dbReference type="EC" id="1.14.20.7"/>
    </reaction>
</comment>
<dbReference type="PANTHER" id="PTHR47990">
    <property type="entry name" value="2-OXOGLUTARATE (2OG) AND FE(II)-DEPENDENT OXYGENASE SUPERFAMILY PROTEIN-RELATED"/>
    <property type="match status" value="1"/>
</dbReference>
<keyword evidence="11" id="KW-0560">Oxidoreductase</keyword>
<dbReference type="GO" id="GO:0046872">
    <property type="term" value="F:metal ion binding"/>
    <property type="evidence" value="ECO:0007669"/>
    <property type="project" value="UniProtKB-KW"/>
</dbReference>
<name>W9H2M6_9PROT</name>
<evidence type="ECO:0000313" key="14">
    <source>
        <dbReference type="Proteomes" id="UP000019486"/>
    </source>
</evidence>
<evidence type="ECO:0000256" key="4">
    <source>
        <dbReference type="ARBA" id="ARBA00012531"/>
    </source>
</evidence>
<evidence type="ECO:0000256" key="2">
    <source>
        <dbReference type="ARBA" id="ARBA00004767"/>
    </source>
</evidence>
<feature type="domain" description="Fe2OG dioxygenase" evidence="12">
    <location>
        <begin position="170"/>
        <end position="275"/>
    </location>
</feature>
<organism evidence="13 14">
    <name type="scientific">Skermanella stibiiresistens SB22</name>
    <dbReference type="NCBI Taxonomy" id="1385369"/>
    <lineage>
        <taxon>Bacteria</taxon>
        <taxon>Pseudomonadati</taxon>
        <taxon>Pseudomonadota</taxon>
        <taxon>Alphaproteobacteria</taxon>
        <taxon>Rhodospirillales</taxon>
        <taxon>Azospirillaceae</taxon>
        <taxon>Skermanella</taxon>
    </lineage>
</organism>
<evidence type="ECO:0000256" key="3">
    <source>
        <dbReference type="ARBA" id="ARBA00012293"/>
    </source>
</evidence>
<evidence type="ECO:0000256" key="5">
    <source>
        <dbReference type="ARBA" id="ARBA00019045"/>
    </source>
</evidence>
<sequence length="310" mass="33183">MPMIDVSALRGGGGDEKAACAGLIGDACRRAGFFQITGHGVDQALLDGVHDVAKDFFALPTADKMAVALTKSPQYRGYFPLKGEVTDTAFGGDPKEGFDISLELPVQAAGAGGWPKLRGPNQWPDGMPEFRQRLTDYHGALCDLGRSLSRGFALALDLPEDFFLSKLDAPTAILRILHYPPVETVADPTSLPPHGCGAHTDYGYLTILAQDGSGGLQVQNLAGAWIDVPPTPGAYVCNIGEMMARWTGDEFRATSHRVVRVSPGSRYSIPFFLHPNPDVLIEPLPSRGAVAFEPTTSGAYLLRRLEGAYA</sequence>
<evidence type="ECO:0000256" key="1">
    <source>
        <dbReference type="ARBA" id="ARBA00001954"/>
    </source>
</evidence>
<protein>
    <recommendedName>
        <fullName evidence="5">2-oxoglutarate-dependent ethylene/succinate-forming enzyme</fullName>
        <ecNumber evidence="4">1.13.12.19</ecNumber>
        <ecNumber evidence="3">1.14.20.7</ecNumber>
    </recommendedName>
    <alternativeName>
        <fullName evidence="7">2-oxoglutarate dioxygenase (ethylene-forming)</fullName>
    </alternativeName>
    <alternativeName>
        <fullName evidence="8">2-oxoglutarate/L-arginine monooxygenase/decarboxylase (succinate-forming)</fullName>
    </alternativeName>
</protein>
<dbReference type="InterPro" id="IPR026992">
    <property type="entry name" value="DIOX_N"/>
</dbReference>
<keyword evidence="11" id="KW-0479">Metal-binding</keyword>
<dbReference type="Gene3D" id="2.60.120.330">
    <property type="entry name" value="B-lactam Antibiotic, Isopenicillin N Synthase, Chain"/>
    <property type="match status" value="1"/>
</dbReference>
<dbReference type="PRINTS" id="PR00682">
    <property type="entry name" value="IPNSYNTHASE"/>
</dbReference>
<dbReference type="EMBL" id="AVFL01000021">
    <property type="protein sequence ID" value="EWY38018.1"/>
    <property type="molecule type" value="Genomic_DNA"/>
</dbReference>
<keyword evidence="14" id="KW-1185">Reference proteome</keyword>
<comment type="cofactor">
    <cofactor evidence="1">
        <name>Fe(2+)</name>
        <dbReference type="ChEBI" id="CHEBI:29033"/>
    </cofactor>
</comment>
<dbReference type="PROSITE" id="PS51471">
    <property type="entry name" value="FE2OG_OXY"/>
    <property type="match status" value="1"/>
</dbReference>
<dbReference type="GO" id="GO:0009693">
    <property type="term" value="P:ethylene biosynthetic process"/>
    <property type="evidence" value="ECO:0007669"/>
    <property type="project" value="UniProtKB-KW"/>
</dbReference>
<proteinExistence type="inferred from homology"/>
<comment type="pathway">
    <text evidence="2">Alkene biosynthesis; ethylene biosynthesis via 2-oxoglutarate.</text>
</comment>
<dbReference type="PATRIC" id="fig|1385369.3.peg.4926"/>
<dbReference type="Proteomes" id="UP000019486">
    <property type="component" value="Unassembled WGS sequence"/>
</dbReference>
<reference evidence="13 14" key="1">
    <citation type="submission" date="2013-08" db="EMBL/GenBank/DDBJ databases">
        <title>The genome sequence of Skermanella stibiiresistens.</title>
        <authorList>
            <person name="Zhu W."/>
            <person name="Wang G."/>
        </authorList>
    </citation>
    <scope>NUCLEOTIDE SEQUENCE [LARGE SCALE GENOMIC DNA]</scope>
    <source>
        <strain evidence="13 14">SB22</strain>
    </source>
</reference>
<evidence type="ECO:0000259" key="12">
    <source>
        <dbReference type="PROSITE" id="PS51471"/>
    </source>
</evidence>
<dbReference type="AlphaFoldDB" id="W9H2M6"/>
<evidence type="ECO:0000256" key="9">
    <source>
        <dbReference type="ARBA" id="ARBA00047725"/>
    </source>
</evidence>
<keyword evidence="6" id="KW-0266">Ethylene biosynthesis</keyword>
<keyword evidence="11" id="KW-0408">Iron</keyword>
<evidence type="ECO:0000256" key="7">
    <source>
        <dbReference type="ARBA" id="ARBA00031011"/>
    </source>
</evidence>
<comment type="caution">
    <text evidence="13">The sequence shown here is derived from an EMBL/GenBank/DDBJ whole genome shotgun (WGS) entry which is preliminary data.</text>
</comment>
<dbReference type="Pfam" id="PF03171">
    <property type="entry name" value="2OG-FeII_Oxy"/>
    <property type="match status" value="1"/>
</dbReference>
<evidence type="ECO:0000256" key="8">
    <source>
        <dbReference type="ARBA" id="ARBA00031282"/>
    </source>
</evidence>
<comment type="similarity">
    <text evidence="11">Belongs to the iron/ascorbate-dependent oxidoreductase family.</text>
</comment>
<comment type="catalytic activity">
    <reaction evidence="9">
        <text>2-oxoglutarate + O2 + 2 H(+) = ethene + 3 CO2 + H2O</text>
        <dbReference type="Rhea" id="RHEA:31523"/>
        <dbReference type="ChEBI" id="CHEBI:15377"/>
        <dbReference type="ChEBI" id="CHEBI:15378"/>
        <dbReference type="ChEBI" id="CHEBI:15379"/>
        <dbReference type="ChEBI" id="CHEBI:16526"/>
        <dbReference type="ChEBI" id="CHEBI:16810"/>
        <dbReference type="ChEBI" id="CHEBI:18153"/>
        <dbReference type="EC" id="1.13.12.19"/>
    </reaction>
</comment>
<dbReference type="STRING" id="1385369.N825_15355"/>
<evidence type="ECO:0000256" key="10">
    <source>
        <dbReference type="ARBA" id="ARBA00049359"/>
    </source>
</evidence>
<dbReference type="InterPro" id="IPR027443">
    <property type="entry name" value="IPNS-like_sf"/>
</dbReference>
<dbReference type="InterPro" id="IPR050231">
    <property type="entry name" value="Iron_ascorbate_oxido_reductase"/>
</dbReference>
<evidence type="ECO:0000313" key="13">
    <source>
        <dbReference type="EMBL" id="EWY38018.1"/>
    </source>
</evidence>
<dbReference type="SUPFAM" id="SSF51197">
    <property type="entry name" value="Clavaminate synthase-like"/>
    <property type="match status" value="1"/>
</dbReference>
<evidence type="ECO:0000256" key="11">
    <source>
        <dbReference type="RuleBase" id="RU003682"/>
    </source>
</evidence>
<dbReference type="EC" id="1.14.20.7" evidence="3"/>
<accession>W9H2M6</accession>
<dbReference type="Pfam" id="PF14226">
    <property type="entry name" value="DIOX_N"/>
    <property type="match status" value="1"/>
</dbReference>
<dbReference type="GO" id="GO:0102276">
    <property type="term" value="F:2-oxoglutarate oxygenase/decarboxylase (ethylene-forming) activity"/>
    <property type="evidence" value="ECO:0007669"/>
    <property type="project" value="UniProtKB-EC"/>
</dbReference>
<gene>
    <name evidence="13" type="ORF">N825_15355</name>
</gene>
<dbReference type="EC" id="1.13.12.19" evidence="4"/>
<dbReference type="InterPro" id="IPR005123">
    <property type="entry name" value="Oxoglu/Fe-dep_dioxygenase_dom"/>
</dbReference>